<dbReference type="GO" id="GO:0005829">
    <property type="term" value="C:cytosol"/>
    <property type="evidence" value="ECO:0007669"/>
    <property type="project" value="TreeGrafter"/>
</dbReference>
<comment type="function">
    <text evidence="10">Catalyzes the methylthiolation of an aspartic acid residue of ribosomal protein uS12.</text>
</comment>
<dbReference type="Proteomes" id="UP000824223">
    <property type="component" value="Unassembled WGS sequence"/>
</dbReference>
<comment type="catalytic activity">
    <reaction evidence="10">
        <text>L-aspartate(89)-[ribosomal protein uS12]-hydrogen + (sulfur carrier)-SH + AH2 + 2 S-adenosyl-L-methionine = 3-methylsulfanyl-L-aspartate(89)-[ribosomal protein uS12]-hydrogen + (sulfur carrier)-H + 5'-deoxyadenosine + L-methionine + A + S-adenosyl-L-homocysteine + 2 H(+)</text>
        <dbReference type="Rhea" id="RHEA:37087"/>
        <dbReference type="Rhea" id="RHEA-COMP:10460"/>
        <dbReference type="Rhea" id="RHEA-COMP:10461"/>
        <dbReference type="Rhea" id="RHEA-COMP:14737"/>
        <dbReference type="Rhea" id="RHEA-COMP:14739"/>
        <dbReference type="ChEBI" id="CHEBI:13193"/>
        <dbReference type="ChEBI" id="CHEBI:15378"/>
        <dbReference type="ChEBI" id="CHEBI:17319"/>
        <dbReference type="ChEBI" id="CHEBI:17499"/>
        <dbReference type="ChEBI" id="CHEBI:29917"/>
        <dbReference type="ChEBI" id="CHEBI:29961"/>
        <dbReference type="ChEBI" id="CHEBI:57844"/>
        <dbReference type="ChEBI" id="CHEBI:57856"/>
        <dbReference type="ChEBI" id="CHEBI:59789"/>
        <dbReference type="ChEBI" id="CHEBI:64428"/>
        <dbReference type="ChEBI" id="CHEBI:73599"/>
        <dbReference type="EC" id="2.8.4.4"/>
    </reaction>
</comment>
<evidence type="ECO:0000256" key="2">
    <source>
        <dbReference type="ARBA" id="ARBA00022485"/>
    </source>
</evidence>
<feature type="binding site" evidence="10">
    <location>
        <position position="46"/>
    </location>
    <ligand>
        <name>[4Fe-4S] cluster</name>
        <dbReference type="ChEBI" id="CHEBI:49883"/>
        <label>1</label>
    </ligand>
</feature>
<dbReference type="InterPro" id="IPR005839">
    <property type="entry name" value="Methylthiotransferase"/>
</dbReference>
<dbReference type="SUPFAM" id="SSF102114">
    <property type="entry name" value="Radical SAM enzymes"/>
    <property type="match status" value="1"/>
</dbReference>
<feature type="domain" description="TRAM" evidence="11">
    <location>
        <begin position="373"/>
        <end position="440"/>
    </location>
</feature>
<dbReference type="SFLD" id="SFLDF00274">
    <property type="entry name" value="ribosomal_protein_S12_methylth"/>
    <property type="match status" value="1"/>
</dbReference>
<dbReference type="InterPro" id="IPR038135">
    <property type="entry name" value="Methylthiotransferase_N_sf"/>
</dbReference>
<comment type="function">
    <text evidence="1">Catalyzes the methylthiolation of N6-(dimethylallyl)adenosine (i(6)A), leading to the formation of 2-methylthio-N6-(dimethylallyl)adenosine (ms(2)i(6)A) at position 37 in tRNAs that read codons beginning with uridine.</text>
</comment>
<dbReference type="AlphaFoldDB" id="A0A9D2KIR5"/>
<dbReference type="InterPro" id="IPR006638">
    <property type="entry name" value="Elp3/MiaA/NifB-like_rSAM"/>
</dbReference>
<dbReference type="GO" id="GO:0035597">
    <property type="term" value="F:tRNA-2-methylthio-N(6)-dimethylallyladenosine(37) synthase activity"/>
    <property type="evidence" value="ECO:0007669"/>
    <property type="project" value="UniProtKB-EC"/>
</dbReference>
<evidence type="ECO:0000259" key="12">
    <source>
        <dbReference type="PROSITE" id="PS51449"/>
    </source>
</evidence>
<dbReference type="Gene3D" id="2.40.50.140">
    <property type="entry name" value="Nucleic acid-binding proteins"/>
    <property type="match status" value="1"/>
</dbReference>
<dbReference type="InterPro" id="IPR058240">
    <property type="entry name" value="rSAM_sf"/>
</dbReference>
<keyword evidence="4 10" id="KW-0808">Transferase</keyword>
<feature type="domain" description="MTTase N-terminal" evidence="12">
    <location>
        <begin position="1"/>
        <end position="117"/>
    </location>
</feature>
<reference evidence="14" key="1">
    <citation type="journal article" date="2021" name="PeerJ">
        <title>Extensive microbial diversity within the chicken gut microbiome revealed by metagenomics and culture.</title>
        <authorList>
            <person name="Gilroy R."/>
            <person name="Ravi A."/>
            <person name="Getino M."/>
            <person name="Pursley I."/>
            <person name="Horton D.L."/>
            <person name="Alikhan N.F."/>
            <person name="Baker D."/>
            <person name="Gharbi K."/>
            <person name="Hall N."/>
            <person name="Watson M."/>
            <person name="Adriaenssens E.M."/>
            <person name="Foster-Nyarko E."/>
            <person name="Jarju S."/>
            <person name="Secka A."/>
            <person name="Antonio M."/>
            <person name="Oren A."/>
            <person name="Chaudhuri R.R."/>
            <person name="La Ragione R."/>
            <person name="Hildebrand F."/>
            <person name="Pallen M.J."/>
        </authorList>
    </citation>
    <scope>NUCLEOTIDE SEQUENCE</scope>
    <source>
        <strain evidence="14">ChiSjej2B20-11307</strain>
    </source>
</reference>
<dbReference type="InterPro" id="IPR002792">
    <property type="entry name" value="TRAM_dom"/>
</dbReference>
<dbReference type="PROSITE" id="PS50926">
    <property type="entry name" value="TRAM"/>
    <property type="match status" value="1"/>
</dbReference>
<keyword evidence="7 10" id="KW-0408">Iron</keyword>
<evidence type="ECO:0000256" key="4">
    <source>
        <dbReference type="ARBA" id="ARBA00022679"/>
    </source>
</evidence>
<evidence type="ECO:0000259" key="13">
    <source>
        <dbReference type="PROSITE" id="PS51918"/>
    </source>
</evidence>
<evidence type="ECO:0000313" key="14">
    <source>
        <dbReference type="EMBL" id="HJA05821.1"/>
    </source>
</evidence>
<feature type="binding site" evidence="10">
    <location>
        <position position="80"/>
    </location>
    <ligand>
        <name>[4Fe-4S] cluster</name>
        <dbReference type="ChEBI" id="CHEBI:49883"/>
        <label>1</label>
    </ligand>
</feature>
<keyword evidence="3 10" id="KW-0963">Cytoplasm</keyword>
<keyword evidence="6 10" id="KW-0479">Metal-binding</keyword>
<comment type="caution">
    <text evidence="14">The sequence shown here is derived from an EMBL/GenBank/DDBJ whole genome shotgun (WGS) entry which is preliminary data.</text>
</comment>
<dbReference type="CDD" id="cd01335">
    <property type="entry name" value="Radical_SAM"/>
    <property type="match status" value="1"/>
</dbReference>
<evidence type="ECO:0000256" key="1">
    <source>
        <dbReference type="ARBA" id="ARBA00003234"/>
    </source>
</evidence>
<dbReference type="InterPro" id="IPR012340">
    <property type="entry name" value="NA-bd_OB-fold"/>
</dbReference>
<feature type="binding site" evidence="10">
    <location>
        <position position="10"/>
    </location>
    <ligand>
        <name>[4Fe-4S] cluster</name>
        <dbReference type="ChEBI" id="CHEBI:49883"/>
        <label>1</label>
    </ligand>
</feature>
<dbReference type="Gene3D" id="3.80.30.20">
    <property type="entry name" value="tm_1862 like domain"/>
    <property type="match status" value="1"/>
</dbReference>
<dbReference type="HAMAP" id="MF_01865">
    <property type="entry name" value="MTTase_RimO"/>
    <property type="match status" value="1"/>
</dbReference>
<dbReference type="InterPro" id="IPR007197">
    <property type="entry name" value="rSAM"/>
</dbReference>
<feature type="domain" description="Radical SAM core" evidence="13">
    <location>
        <begin position="140"/>
        <end position="370"/>
    </location>
</feature>
<dbReference type="SFLD" id="SFLDG01082">
    <property type="entry name" value="B12-binding_domain_containing"/>
    <property type="match status" value="1"/>
</dbReference>
<dbReference type="PANTHER" id="PTHR43837">
    <property type="entry name" value="RIBOSOMAL PROTEIN S12 METHYLTHIOTRANSFERASE RIMO"/>
    <property type="match status" value="1"/>
</dbReference>
<dbReference type="GO" id="GO:0051539">
    <property type="term" value="F:4 iron, 4 sulfur cluster binding"/>
    <property type="evidence" value="ECO:0007669"/>
    <property type="project" value="UniProtKB-UniRule"/>
</dbReference>
<dbReference type="NCBIfam" id="TIGR01125">
    <property type="entry name" value="30S ribosomal protein S12 methylthiotransferase RimO"/>
    <property type="match status" value="1"/>
</dbReference>
<comment type="subcellular location">
    <subcellularLocation>
        <location evidence="10">Cytoplasm</location>
    </subcellularLocation>
</comment>
<dbReference type="InterPro" id="IPR005840">
    <property type="entry name" value="Ribosomal_uS12_MeSTrfase_RimO"/>
</dbReference>
<dbReference type="PROSITE" id="PS51918">
    <property type="entry name" value="RADICAL_SAM"/>
    <property type="match status" value="1"/>
</dbReference>
<evidence type="ECO:0000256" key="7">
    <source>
        <dbReference type="ARBA" id="ARBA00023004"/>
    </source>
</evidence>
<evidence type="ECO:0000259" key="11">
    <source>
        <dbReference type="PROSITE" id="PS50926"/>
    </source>
</evidence>
<evidence type="ECO:0000256" key="5">
    <source>
        <dbReference type="ARBA" id="ARBA00022691"/>
    </source>
</evidence>
<dbReference type="Pfam" id="PF00919">
    <property type="entry name" value="UPF0004"/>
    <property type="match status" value="1"/>
</dbReference>
<dbReference type="NCBIfam" id="TIGR00089">
    <property type="entry name" value="MiaB/RimO family radical SAM methylthiotransferase"/>
    <property type="match status" value="1"/>
</dbReference>
<dbReference type="FunFam" id="3.80.30.20:FF:000001">
    <property type="entry name" value="tRNA-2-methylthio-N(6)-dimethylallyladenosine synthase 2"/>
    <property type="match status" value="1"/>
</dbReference>
<dbReference type="FunFam" id="3.40.50.12160:FF:000003">
    <property type="entry name" value="CDK5 regulatory subunit-associated protein 1"/>
    <property type="match status" value="1"/>
</dbReference>
<organism evidence="14 15">
    <name type="scientific">Candidatus Mediterraneibacter pullicola</name>
    <dbReference type="NCBI Taxonomy" id="2838682"/>
    <lineage>
        <taxon>Bacteria</taxon>
        <taxon>Bacillati</taxon>
        <taxon>Bacillota</taxon>
        <taxon>Clostridia</taxon>
        <taxon>Lachnospirales</taxon>
        <taxon>Lachnospiraceae</taxon>
        <taxon>Mediterraneibacter</taxon>
    </lineage>
</organism>
<dbReference type="PANTHER" id="PTHR43837:SF1">
    <property type="entry name" value="RIBOSOMAL PROTEIN US12 METHYLTHIOTRANSFERASE RIMO"/>
    <property type="match status" value="1"/>
</dbReference>
<sequence>MKILFISLGCDKNLVDTEVMLGLLASRGYEMTDDEAQADIIIVNTCCFIHDAKEESIQNILEMAEYKKEGKIKALIVTGCLAQRYRQEILDEIPEVDEVLGTTAYDKILDAVDAALMGKHSVIMEDIQALPLPETKRLVTTGGHFAYLKIAEGCDKHCTYCIIPKVRGNFRSVPMERLIKEAEELARQGVKELILVAQETTLYGKDIYGEKSLHKLLKELCRISGIHWIRILYCYPEEITDELIQVMKEEPKICNYLDLPIQHASDEVLKRMGRRTTKQELTDIIGKLRKEIPDICLRTTLITGFPGETDEQHEELMEFINIMQFDRLGVFTYSPEEDTPAAVMPDQIDEKVKEERQADLMELQQDIVFENAQNLIGREMLVMIEGKVADENAYVGRTYRDAPNVDGLIFINTDEQLLSGDFARVKVTGALDYDLIGELL</sequence>
<feature type="binding site" evidence="10">
    <location>
        <position position="154"/>
    </location>
    <ligand>
        <name>[4Fe-4S] cluster</name>
        <dbReference type="ChEBI" id="CHEBI:49883"/>
        <label>2</label>
        <note>4Fe-4S-S-AdoMet</note>
    </ligand>
</feature>
<accession>A0A9D2KIR5</accession>
<dbReference type="EC" id="2.8.4.4" evidence="10"/>
<keyword evidence="14" id="KW-0689">Ribosomal protein</keyword>
<name>A0A9D2KIR5_9FIRM</name>
<gene>
    <name evidence="10 14" type="primary">rimO</name>
    <name evidence="14" type="ORF">H9798_01550</name>
</gene>
<keyword evidence="2 10" id="KW-0004">4Fe-4S</keyword>
<evidence type="ECO:0000256" key="9">
    <source>
        <dbReference type="ARBA" id="ARBA00051425"/>
    </source>
</evidence>
<keyword evidence="8 10" id="KW-0411">Iron-sulfur</keyword>
<reference evidence="14" key="2">
    <citation type="submission" date="2021-04" db="EMBL/GenBank/DDBJ databases">
        <authorList>
            <person name="Gilroy R."/>
        </authorList>
    </citation>
    <scope>NUCLEOTIDE SEQUENCE</scope>
    <source>
        <strain evidence="14">ChiSjej2B20-11307</strain>
    </source>
</reference>
<dbReference type="InterPro" id="IPR020612">
    <property type="entry name" value="Methylthiotransferase_CS"/>
</dbReference>
<dbReference type="EMBL" id="DXAK01000008">
    <property type="protein sequence ID" value="HJA05821.1"/>
    <property type="molecule type" value="Genomic_DNA"/>
</dbReference>
<dbReference type="GO" id="GO:0005840">
    <property type="term" value="C:ribosome"/>
    <property type="evidence" value="ECO:0007669"/>
    <property type="project" value="UniProtKB-KW"/>
</dbReference>
<dbReference type="GO" id="GO:0035599">
    <property type="term" value="F:aspartic acid methylthiotransferase activity"/>
    <property type="evidence" value="ECO:0007669"/>
    <property type="project" value="TreeGrafter"/>
</dbReference>
<dbReference type="SFLD" id="SFLDS00029">
    <property type="entry name" value="Radical_SAM"/>
    <property type="match status" value="1"/>
</dbReference>
<dbReference type="SMART" id="SM00729">
    <property type="entry name" value="Elp3"/>
    <property type="match status" value="1"/>
</dbReference>
<keyword evidence="5 10" id="KW-0949">S-adenosyl-L-methionine</keyword>
<dbReference type="InterPro" id="IPR013848">
    <property type="entry name" value="Methylthiotransferase_N"/>
</dbReference>
<evidence type="ECO:0000256" key="3">
    <source>
        <dbReference type="ARBA" id="ARBA00022490"/>
    </source>
</evidence>
<comment type="similarity">
    <text evidence="10">Belongs to the methylthiotransferase family. RimO subfamily.</text>
</comment>
<protein>
    <recommendedName>
        <fullName evidence="10">Ribosomal protein uS12 methylthiotransferase RimO</fullName>
        <shortName evidence="10">uS12 MTTase</shortName>
        <shortName evidence="10">uS12 methylthiotransferase</shortName>
        <ecNumber evidence="10">2.8.4.4</ecNumber>
    </recommendedName>
    <alternativeName>
        <fullName evidence="10">Ribosomal protein uS12 (aspartate-C(3))-methylthiotransferase</fullName>
    </alternativeName>
    <alternativeName>
        <fullName evidence="10">Ribosome maturation factor RimO</fullName>
    </alternativeName>
</protein>
<proteinExistence type="inferred from homology"/>
<feature type="binding site" evidence="10">
    <location>
        <position position="158"/>
    </location>
    <ligand>
        <name>[4Fe-4S] cluster</name>
        <dbReference type="ChEBI" id="CHEBI:49883"/>
        <label>2</label>
        <note>4Fe-4S-S-AdoMet</note>
    </ligand>
</feature>
<dbReference type="PROSITE" id="PS51449">
    <property type="entry name" value="MTTASE_N"/>
    <property type="match status" value="1"/>
</dbReference>
<evidence type="ECO:0000313" key="15">
    <source>
        <dbReference type="Proteomes" id="UP000824223"/>
    </source>
</evidence>
<dbReference type="GO" id="GO:0046872">
    <property type="term" value="F:metal ion binding"/>
    <property type="evidence" value="ECO:0007669"/>
    <property type="project" value="UniProtKB-KW"/>
</dbReference>
<dbReference type="Pfam" id="PF04055">
    <property type="entry name" value="Radical_SAM"/>
    <property type="match status" value="1"/>
</dbReference>
<feature type="binding site" evidence="10">
    <location>
        <position position="161"/>
    </location>
    <ligand>
        <name>[4Fe-4S] cluster</name>
        <dbReference type="ChEBI" id="CHEBI:49883"/>
        <label>2</label>
        <note>4Fe-4S-S-AdoMet</note>
    </ligand>
</feature>
<dbReference type="SFLD" id="SFLDG01061">
    <property type="entry name" value="methylthiotransferase"/>
    <property type="match status" value="1"/>
</dbReference>
<dbReference type="Pfam" id="PF18693">
    <property type="entry name" value="TRAM_2"/>
    <property type="match status" value="1"/>
</dbReference>
<keyword evidence="14" id="KW-0687">Ribonucleoprotein</keyword>
<evidence type="ECO:0000256" key="6">
    <source>
        <dbReference type="ARBA" id="ARBA00022723"/>
    </source>
</evidence>
<dbReference type="GO" id="GO:0103039">
    <property type="term" value="F:protein methylthiotransferase activity"/>
    <property type="evidence" value="ECO:0007669"/>
    <property type="project" value="UniProtKB-EC"/>
</dbReference>
<comment type="cofactor">
    <cofactor evidence="10">
        <name>[4Fe-4S] cluster</name>
        <dbReference type="ChEBI" id="CHEBI:49883"/>
    </cofactor>
    <text evidence="10">Binds 2 [4Fe-4S] clusters. One cluster is coordinated with 3 cysteines and an exchangeable S-adenosyl-L-methionine.</text>
</comment>
<comment type="catalytic activity">
    <reaction evidence="9">
        <text>N(6)-dimethylallyladenosine(37) in tRNA + (sulfur carrier)-SH + AH2 + 2 S-adenosyl-L-methionine = 2-methylsulfanyl-N(6)-dimethylallyladenosine(37) in tRNA + (sulfur carrier)-H + 5'-deoxyadenosine + L-methionine + A + S-adenosyl-L-homocysteine + 2 H(+)</text>
        <dbReference type="Rhea" id="RHEA:37067"/>
        <dbReference type="Rhea" id="RHEA-COMP:10375"/>
        <dbReference type="Rhea" id="RHEA-COMP:10376"/>
        <dbReference type="Rhea" id="RHEA-COMP:14737"/>
        <dbReference type="Rhea" id="RHEA-COMP:14739"/>
        <dbReference type="ChEBI" id="CHEBI:13193"/>
        <dbReference type="ChEBI" id="CHEBI:15378"/>
        <dbReference type="ChEBI" id="CHEBI:17319"/>
        <dbReference type="ChEBI" id="CHEBI:17499"/>
        <dbReference type="ChEBI" id="CHEBI:29917"/>
        <dbReference type="ChEBI" id="CHEBI:57844"/>
        <dbReference type="ChEBI" id="CHEBI:57856"/>
        <dbReference type="ChEBI" id="CHEBI:59789"/>
        <dbReference type="ChEBI" id="CHEBI:64428"/>
        <dbReference type="ChEBI" id="CHEBI:74415"/>
        <dbReference type="ChEBI" id="CHEBI:74417"/>
        <dbReference type="EC" id="2.8.4.3"/>
    </reaction>
</comment>
<dbReference type="Gene3D" id="3.40.50.12160">
    <property type="entry name" value="Methylthiotransferase, N-terminal domain"/>
    <property type="match status" value="1"/>
</dbReference>
<evidence type="ECO:0000256" key="10">
    <source>
        <dbReference type="HAMAP-Rule" id="MF_01865"/>
    </source>
</evidence>
<evidence type="ECO:0000256" key="8">
    <source>
        <dbReference type="ARBA" id="ARBA00023014"/>
    </source>
</evidence>
<dbReference type="InterPro" id="IPR023404">
    <property type="entry name" value="rSAM_horseshoe"/>
</dbReference>
<dbReference type="PROSITE" id="PS01278">
    <property type="entry name" value="MTTASE_RADICAL"/>
    <property type="match status" value="1"/>
</dbReference>